<dbReference type="GO" id="GO:0009653">
    <property type="term" value="P:anatomical structure morphogenesis"/>
    <property type="evidence" value="ECO:0007669"/>
    <property type="project" value="TreeGrafter"/>
</dbReference>
<dbReference type="PANTHER" id="PTHR23312:SF8">
    <property type="entry name" value="ARMADILLO REPEAT-CONTAINING PROTEIN 5"/>
    <property type="match status" value="1"/>
</dbReference>
<protein>
    <submittedName>
        <fullName evidence="2">Uncharacterized protein</fullName>
    </submittedName>
</protein>
<evidence type="ECO:0000313" key="2">
    <source>
        <dbReference type="EnsemblMetazoa" id="CJA14519b.1"/>
    </source>
</evidence>
<dbReference type="AlphaFoldDB" id="A0A8R1HYS5"/>
<proteinExistence type="predicted"/>
<feature type="region of interest" description="Disordered" evidence="1">
    <location>
        <begin position="459"/>
        <end position="532"/>
    </location>
</feature>
<feature type="compositionally biased region" description="Basic and acidic residues" evidence="1">
    <location>
        <begin position="518"/>
        <end position="532"/>
    </location>
</feature>
<accession>A0A8R1HYS5</accession>
<feature type="compositionally biased region" description="Polar residues" evidence="1">
    <location>
        <begin position="28"/>
        <end position="40"/>
    </location>
</feature>
<dbReference type="InterPro" id="IPR011989">
    <property type="entry name" value="ARM-like"/>
</dbReference>
<reference evidence="2" key="2">
    <citation type="submission" date="2022-06" db="UniProtKB">
        <authorList>
            <consortium name="EnsemblMetazoa"/>
        </authorList>
    </citation>
    <scope>IDENTIFICATION</scope>
    <source>
        <strain evidence="2">DF5081</strain>
    </source>
</reference>
<dbReference type="PANTHER" id="PTHR23312">
    <property type="entry name" value="ARMC5 ARMADILLO REPEAT-CONTAINING -RELATED"/>
    <property type="match status" value="1"/>
</dbReference>
<dbReference type="Gene3D" id="3.30.710.10">
    <property type="entry name" value="Potassium Channel Kv1.1, Chain A"/>
    <property type="match status" value="1"/>
</dbReference>
<sequence>MSTTENDNFATPDTEKPTGLPPKKRRGASTNINDPSASSAKRSKPEGKNEFEGVMVKFKGSDKEVAVKFAKKLKAILANSTKIGAFVGHKKNLEDLVAVFSRETTLLGTSMYHEALHKYSISILANCCYTDKSTWTGMQIKRAQRTFLDLAVRIFESTTSNIEIRVAMCRLIGNLCHNKDLVANWLSSNTILFDRIALLLESVNENIVTQCLRIFLFLANHSFTRVIMLSNGGFYLGKLLEKQERRDEVVKILKILLKRHANVLDRQLSNSAASEHVIDMFFDEKSKKNRQFAIDLFSNSSCIREQMETEGFIDRLLESSIPERNLMLAAFSQTAWGRAKLRTSGALNVIIDIFASSEQIEEKLAIVAAFRHFVHDTAGMRHLSENTTFVNTVVSHVDCYVDTNRCECEPVVDIEFVQNLRRSGAESNPEEKANQNVKAPGARLHKDFYSMWSYDTPQTSPRRAHSASMSPPYQSAPSPSYSFPSSVASSAASSPVSARPSEGILDELSGVESEDEEEKKPEKENEDEKRKKQEKSIVEGELWLLTWLAQDDYNLQFLIRSDVVDCVIAYLRCTDSPDFRTYRVLRRMATNRIHVYRLLDIQFHVKILTGLCASPCRMLKYAKSCKQCDTLSEHGREILREFASHVDNSYGDAHINSQFTKEDFVNRTKAAIAKIVLVKERIRLAKVPALTELFNSLAHVMSSPENFEELGKVSTYEKGPSFASEIIGALSVLISGNKIKELCENDMWYFPTEEGKGTCHLSNPSPDDELINFVDENDQEIAAAPMKKICENSHYFEGMFSSDFVEKTERIRTFQVHSESCSSEDFRVFIHLLSTCTSSCTTVSSAEQCSQLLALSDQFLCPHVSTQVCADDGPLRTFLNGRTLYLLLPVALATNAHPTLLDTVFLTLVRFSSPDDVTKALETICTNATVVNTFVTSLRTFLTTKC</sequence>
<dbReference type="Gene3D" id="1.25.10.10">
    <property type="entry name" value="Leucine-rich Repeat Variant"/>
    <property type="match status" value="1"/>
</dbReference>
<dbReference type="EnsemblMetazoa" id="CJA14519b.1">
    <property type="protein sequence ID" value="CJA14519b.1"/>
    <property type="gene ID" value="WBGene00133723"/>
</dbReference>
<organism evidence="2 3">
    <name type="scientific">Caenorhabditis japonica</name>
    <dbReference type="NCBI Taxonomy" id="281687"/>
    <lineage>
        <taxon>Eukaryota</taxon>
        <taxon>Metazoa</taxon>
        <taxon>Ecdysozoa</taxon>
        <taxon>Nematoda</taxon>
        <taxon>Chromadorea</taxon>
        <taxon>Rhabditida</taxon>
        <taxon>Rhabditina</taxon>
        <taxon>Rhabditomorpha</taxon>
        <taxon>Rhabditoidea</taxon>
        <taxon>Rhabditidae</taxon>
        <taxon>Peloderinae</taxon>
        <taxon>Caenorhabditis</taxon>
    </lineage>
</organism>
<evidence type="ECO:0000256" key="1">
    <source>
        <dbReference type="SAM" id="MobiDB-lite"/>
    </source>
</evidence>
<dbReference type="GO" id="GO:0005829">
    <property type="term" value="C:cytosol"/>
    <property type="evidence" value="ECO:0007669"/>
    <property type="project" value="TreeGrafter"/>
</dbReference>
<evidence type="ECO:0000313" key="3">
    <source>
        <dbReference type="Proteomes" id="UP000005237"/>
    </source>
</evidence>
<name>A0A8R1HYS5_CAEJA</name>
<dbReference type="InterPro" id="IPR016024">
    <property type="entry name" value="ARM-type_fold"/>
</dbReference>
<feature type="compositionally biased region" description="Low complexity" evidence="1">
    <location>
        <begin position="466"/>
        <end position="501"/>
    </location>
</feature>
<feature type="region of interest" description="Disordered" evidence="1">
    <location>
        <begin position="1"/>
        <end position="48"/>
    </location>
</feature>
<reference evidence="3" key="1">
    <citation type="submission" date="2010-08" db="EMBL/GenBank/DDBJ databases">
        <authorList>
            <consortium name="Caenorhabditis japonica Sequencing Consortium"/>
            <person name="Wilson R.K."/>
        </authorList>
    </citation>
    <scope>NUCLEOTIDE SEQUENCE [LARGE SCALE GENOMIC DNA]</scope>
    <source>
        <strain evidence="3">DF5081</strain>
    </source>
</reference>
<dbReference type="SUPFAM" id="SSF48371">
    <property type="entry name" value="ARM repeat"/>
    <property type="match status" value="1"/>
</dbReference>
<dbReference type="Proteomes" id="UP000005237">
    <property type="component" value="Unassembled WGS sequence"/>
</dbReference>
<dbReference type="InterPro" id="IPR011333">
    <property type="entry name" value="SKP1/BTB/POZ_sf"/>
</dbReference>
<feature type="compositionally biased region" description="Polar residues" evidence="1">
    <location>
        <begin position="1"/>
        <end position="11"/>
    </location>
</feature>
<keyword evidence="3" id="KW-1185">Reference proteome</keyword>